<reference evidence="2 3" key="1">
    <citation type="submission" date="2017-06" db="EMBL/GenBank/DDBJ databases">
        <title>Novel microbial phyla capable of carbon fixation and sulfur reduction in deep-sea sediments.</title>
        <authorList>
            <person name="Huang J."/>
            <person name="Baker B."/>
            <person name="Wang Y."/>
        </authorList>
    </citation>
    <scope>NUCLEOTIDE SEQUENCE [LARGE SCALE GENOMIC DNA]</scope>
    <source>
        <strain evidence="2">B3_LCP</strain>
    </source>
</reference>
<dbReference type="SUPFAM" id="SSF53448">
    <property type="entry name" value="Nucleotide-diphospho-sugar transferases"/>
    <property type="match status" value="1"/>
</dbReference>
<evidence type="ECO:0000313" key="2">
    <source>
        <dbReference type="EMBL" id="TKJ41534.1"/>
    </source>
</evidence>
<evidence type="ECO:0000313" key="3">
    <source>
        <dbReference type="Proteomes" id="UP000319619"/>
    </source>
</evidence>
<dbReference type="InterPro" id="IPR029044">
    <property type="entry name" value="Nucleotide-diphossugar_trans"/>
</dbReference>
<gene>
    <name evidence="2" type="ORF">CEE37_02935</name>
</gene>
<evidence type="ECO:0000259" key="1">
    <source>
        <dbReference type="Pfam" id="PF12804"/>
    </source>
</evidence>
<organism evidence="2 3">
    <name type="scientific">candidate division LCP-89 bacterium B3_LCP</name>
    <dbReference type="NCBI Taxonomy" id="2012998"/>
    <lineage>
        <taxon>Bacteria</taxon>
        <taxon>Pseudomonadati</taxon>
        <taxon>Bacteria division LCP-89</taxon>
    </lineage>
</organism>
<dbReference type="GO" id="GO:0016779">
    <property type="term" value="F:nucleotidyltransferase activity"/>
    <property type="evidence" value="ECO:0007669"/>
    <property type="project" value="UniProtKB-ARBA"/>
</dbReference>
<dbReference type="InterPro" id="IPR025877">
    <property type="entry name" value="MobA-like_NTP_Trfase"/>
</dbReference>
<dbReference type="AlphaFoldDB" id="A0A532V2U1"/>
<protein>
    <recommendedName>
        <fullName evidence="1">MobA-like NTP transferase domain-containing protein</fullName>
    </recommendedName>
</protein>
<feature type="domain" description="MobA-like NTP transferase" evidence="1">
    <location>
        <begin position="5"/>
        <end position="163"/>
    </location>
</feature>
<dbReference type="Gene3D" id="3.90.550.10">
    <property type="entry name" value="Spore Coat Polysaccharide Biosynthesis Protein SpsA, Chain A"/>
    <property type="match status" value="1"/>
</dbReference>
<dbReference type="CDD" id="cd04182">
    <property type="entry name" value="GT_2_like_f"/>
    <property type="match status" value="1"/>
</dbReference>
<proteinExistence type="predicted"/>
<dbReference type="PANTHER" id="PTHR43777:SF1">
    <property type="entry name" value="MOLYBDENUM COFACTOR CYTIDYLYLTRANSFERASE"/>
    <property type="match status" value="1"/>
</dbReference>
<comment type="caution">
    <text evidence="2">The sequence shown here is derived from an EMBL/GenBank/DDBJ whole genome shotgun (WGS) entry which is preliminary data.</text>
</comment>
<dbReference type="EMBL" id="NJBN01000002">
    <property type="protein sequence ID" value="TKJ41534.1"/>
    <property type="molecule type" value="Genomic_DNA"/>
</dbReference>
<dbReference type="PANTHER" id="PTHR43777">
    <property type="entry name" value="MOLYBDENUM COFACTOR CYTIDYLYLTRANSFERASE"/>
    <property type="match status" value="1"/>
</dbReference>
<sequence>MIASIILSAGDSRRMGQPKALLPYNGNCFLDKIISDYSSLSCQPIIVVLGKDVDLIESGLQDQLHKVMINSRPELGPLSSLKVGLSGLLPENEGCFFHPVDHPVVKVETLKNVITAWNTNPAKAVRPRYNRRGGHPVLIGSEWIQPILDLPPQANMRDLMHSRSEDVIELEVSDPGVILNIDTPEQYHELLANAT</sequence>
<dbReference type="Pfam" id="PF12804">
    <property type="entry name" value="NTP_transf_3"/>
    <property type="match status" value="1"/>
</dbReference>
<name>A0A532V2U1_UNCL8</name>
<dbReference type="Proteomes" id="UP000319619">
    <property type="component" value="Unassembled WGS sequence"/>
</dbReference>
<accession>A0A532V2U1</accession>